<sequence length="27" mass="3246">MMAVTPSKQWIHFFLSERWPPTSNILK</sequence>
<evidence type="ECO:0000313" key="1">
    <source>
        <dbReference type="EMBL" id="JAH11086.1"/>
    </source>
</evidence>
<organism evidence="1">
    <name type="scientific">Anguilla anguilla</name>
    <name type="common">European freshwater eel</name>
    <name type="synonym">Muraena anguilla</name>
    <dbReference type="NCBI Taxonomy" id="7936"/>
    <lineage>
        <taxon>Eukaryota</taxon>
        <taxon>Metazoa</taxon>
        <taxon>Chordata</taxon>
        <taxon>Craniata</taxon>
        <taxon>Vertebrata</taxon>
        <taxon>Euteleostomi</taxon>
        <taxon>Actinopterygii</taxon>
        <taxon>Neopterygii</taxon>
        <taxon>Teleostei</taxon>
        <taxon>Anguilliformes</taxon>
        <taxon>Anguillidae</taxon>
        <taxon>Anguilla</taxon>
    </lineage>
</organism>
<dbReference type="EMBL" id="GBXM01097491">
    <property type="protein sequence ID" value="JAH11086.1"/>
    <property type="molecule type" value="Transcribed_RNA"/>
</dbReference>
<dbReference type="AlphaFoldDB" id="A0A0E9Q2G6"/>
<proteinExistence type="predicted"/>
<reference evidence="1" key="2">
    <citation type="journal article" date="2015" name="Fish Shellfish Immunol.">
        <title>Early steps in the European eel (Anguilla anguilla)-Vibrio vulnificus interaction in the gills: Role of the RtxA13 toxin.</title>
        <authorList>
            <person name="Callol A."/>
            <person name="Pajuelo D."/>
            <person name="Ebbesson L."/>
            <person name="Teles M."/>
            <person name="MacKenzie S."/>
            <person name="Amaro C."/>
        </authorList>
    </citation>
    <scope>NUCLEOTIDE SEQUENCE</scope>
</reference>
<name>A0A0E9Q2G6_ANGAN</name>
<reference evidence="1" key="1">
    <citation type="submission" date="2014-11" db="EMBL/GenBank/DDBJ databases">
        <authorList>
            <person name="Amaro Gonzalez C."/>
        </authorList>
    </citation>
    <scope>NUCLEOTIDE SEQUENCE</scope>
</reference>
<accession>A0A0E9Q2G6</accession>
<protein>
    <submittedName>
        <fullName evidence="1">Uncharacterized protein</fullName>
    </submittedName>
</protein>